<organism evidence="1 2">
    <name type="scientific">Olea europaea subsp. europaea</name>
    <dbReference type="NCBI Taxonomy" id="158383"/>
    <lineage>
        <taxon>Eukaryota</taxon>
        <taxon>Viridiplantae</taxon>
        <taxon>Streptophyta</taxon>
        <taxon>Embryophyta</taxon>
        <taxon>Tracheophyta</taxon>
        <taxon>Spermatophyta</taxon>
        <taxon>Magnoliopsida</taxon>
        <taxon>eudicotyledons</taxon>
        <taxon>Gunneridae</taxon>
        <taxon>Pentapetalae</taxon>
        <taxon>asterids</taxon>
        <taxon>lamiids</taxon>
        <taxon>Lamiales</taxon>
        <taxon>Oleaceae</taxon>
        <taxon>Oleeae</taxon>
        <taxon>Olea</taxon>
    </lineage>
</organism>
<evidence type="ECO:0000313" key="2">
    <source>
        <dbReference type="Proteomes" id="UP000594638"/>
    </source>
</evidence>
<evidence type="ECO:0000313" key="1">
    <source>
        <dbReference type="EMBL" id="CAA2958168.1"/>
    </source>
</evidence>
<protein>
    <submittedName>
        <fullName evidence="1">Uncharacterized protein</fullName>
    </submittedName>
</protein>
<dbReference type="AlphaFoldDB" id="A0A8S0Q0S6"/>
<comment type="caution">
    <text evidence="1">The sequence shown here is derived from an EMBL/GenBank/DDBJ whole genome shotgun (WGS) entry which is preliminary data.</text>
</comment>
<feature type="non-terminal residue" evidence="1">
    <location>
        <position position="1"/>
    </location>
</feature>
<reference evidence="1 2" key="1">
    <citation type="submission" date="2019-12" db="EMBL/GenBank/DDBJ databases">
        <authorList>
            <person name="Alioto T."/>
            <person name="Alioto T."/>
            <person name="Gomez Garrido J."/>
        </authorList>
    </citation>
    <scope>NUCLEOTIDE SEQUENCE [LARGE SCALE GENOMIC DNA]</scope>
</reference>
<accession>A0A8S0Q0S6</accession>
<dbReference type="Proteomes" id="UP000594638">
    <property type="component" value="Unassembled WGS sequence"/>
</dbReference>
<gene>
    <name evidence="1" type="ORF">OLEA9_A018028</name>
</gene>
<dbReference type="EMBL" id="CACTIH010000256">
    <property type="protein sequence ID" value="CAA2958168.1"/>
    <property type="molecule type" value="Genomic_DNA"/>
</dbReference>
<dbReference type="Gramene" id="OE9A018028T1">
    <property type="protein sequence ID" value="OE9A018028C1"/>
    <property type="gene ID" value="OE9A018028"/>
</dbReference>
<name>A0A8S0Q0S6_OLEEU</name>
<sequence>QARSHPSSGASSATDYILNRLLGFSIELAYSIVLKFVDINWNDNSLVHSIVVIFERYRQDVAMETRNMIKEDYNAK</sequence>
<proteinExistence type="predicted"/>
<keyword evidence="2" id="KW-1185">Reference proteome</keyword>